<feature type="transmembrane region" description="Helical" evidence="1">
    <location>
        <begin position="44"/>
        <end position="62"/>
    </location>
</feature>
<feature type="transmembrane region" description="Helical" evidence="1">
    <location>
        <begin position="138"/>
        <end position="154"/>
    </location>
</feature>
<reference evidence="2" key="1">
    <citation type="journal article" date="2020" name="mSystems">
        <title>Genome- and Community-Level Interaction Insights into Carbon Utilization and Element Cycling Functions of Hydrothermarchaeota in Hydrothermal Sediment.</title>
        <authorList>
            <person name="Zhou Z."/>
            <person name="Liu Y."/>
            <person name="Xu W."/>
            <person name="Pan J."/>
            <person name="Luo Z.H."/>
            <person name="Li M."/>
        </authorList>
    </citation>
    <scope>NUCLEOTIDE SEQUENCE [LARGE SCALE GENOMIC DNA]</scope>
    <source>
        <strain evidence="2">SpSt-855</strain>
    </source>
</reference>
<protein>
    <recommendedName>
        <fullName evidence="3">DoxX family protein</fullName>
    </recommendedName>
</protein>
<dbReference type="EMBL" id="DTKL01000033">
    <property type="protein sequence ID" value="HGY94241.1"/>
    <property type="molecule type" value="Genomic_DNA"/>
</dbReference>
<comment type="caution">
    <text evidence="2">The sequence shown here is derived from an EMBL/GenBank/DDBJ whole genome shotgun (WGS) entry which is preliminary data.</text>
</comment>
<dbReference type="AlphaFoldDB" id="A0A7V4XSE4"/>
<name>A0A7V4XSE4_9BACT</name>
<keyword evidence="1" id="KW-0472">Membrane</keyword>
<evidence type="ECO:0008006" key="3">
    <source>
        <dbReference type="Google" id="ProtNLM"/>
    </source>
</evidence>
<feature type="transmembrane region" description="Helical" evidence="1">
    <location>
        <begin position="225"/>
        <end position="244"/>
    </location>
</feature>
<accession>A0A7V4XSE4</accession>
<gene>
    <name evidence="2" type="ORF">ENW50_06095</name>
</gene>
<feature type="transmembrane region" description="Helical" evidence="1">
    <location>
        <begin position="196"/>
        <end position="219"/>
    </location>
</feature>
<evidence type="ECO:0000313" key="2">
    <source>
        <dbReference type="EMBL" id="HGY94241.1"/>
    </source>
</evidence>
<feature type="transmembrane region" description="Helical" evidence="1">
    <location>
        <begin position="69"/>
        <end position="87"/>
    </location>
</feature>
<proteinExistence type="predicted"/>
<keyword evidence="1" id="KW-0812">Transmembrane</keyword>
<feature type="transmembrane region" description="Helical" evidence="1">
    <location>
        <begin position="93"/>
        <end position="117"/>
    </location>
</feature>
<feature type="transmembrane region" description="Helical" evidence="1">
    <location>
        <begin position="7"/>
        <end position="24"/>
    </location>
</feature>
<organism evidence="2">
    <name type="scientific">Acidobacterium capsulatum</name>
    <dbReference type="NCBI Taxonomy" id="33075"/>
    <lineage>
        <taxon>Bacteria</taxon>
        <taxon>Pseudomonadati</taxon>
        <taxon>Acidobacteriota</taxon>
        <taxon>Terriglobia</taxon>
        <taxon>Terriglobales</taxon>
        <taxon>Acidobacteriaceae</taxon>
        <taxon>Acidobacterium</taxon>
    </lineage>
</organism>
<keyword evidence="1" id="KW-1133">Transmembrane helix</keyword>
<feature type="transmembrane region" description="Helical" evidence="1">
    <location>
        <begin position="166"/>
        <end position="189"/>
    </location>
</feature>
<sequence>MRIAGVGHAVFAVMMIVLGGVGFFHPELVSLWGSVPARVPGHAWLPALMALVSVAGGVGLLVPRVAGVAARGLLITLCLWLLLLRLPEFFFQPLFAVCWSVFPLLLMVAAVLCLWFAADRAREGHGVILGQRGLRMAHILYGLCLIFFGIAHFADVKDTVSLVPRWLPGHLLCAYFTGCAFLAAGLAAVTGVWARLAVTLSAVQIGLFLFLVWVPIVAAGSKSTFAWSELILNAALGAGAWVVAESYRGTRPGALTG</sequence>
<evidence type="ECO:0000256" key="1">
    <source>
        <dbReference type="SAM" id="Phobius"/>
    </source>
</evidence>